<evidence type="ECO:0000256" key="2">
    <source>
        <dbReference type="ARBA" id="ARBA00024035"/>
    </source>
</evidence>
<keyword evidence="6" id="KW-1185">Reference proteome</keyword>
<dbReference type="Pfam" id="PF20257">
    <property type="entry name" value="SAM_HAT_C"/>
    <property type="match status" value="1"/>
</dbReference>
<keyword evidence="1" id="KW-0949">S-adenosyl-L-methionine</keyword>
<sequence>MLEWVRIKFLFLSLAPLTKVHNFNRLASMALVTFLSDFGEKDYYVPAVKAKMLAINPQLNIIDISHQIDTFDLAHAAFILRSTFRDFPKGTVHLVAINTTGSMTQGYIGVKLEEHIFIGPNNGILSLLADQEPGIMVQFADIHLKDTSFPSKDILAPIAAKVASGAAIHDFGGPLTNFRKLMPRNPKATREQIIGHVVRVDRYGNLITNIRKEIFEKLNPGKFTIEFGRESVDKLHTGCDQVEPGDCFAFFNSLDLLEIGINHGHGGNLLGLKFDSVVYVNFIP</sequence>
<evidence type="ECO:0000313" key="5">
    <source>
        <dbReference type="EMBL" id="SFG98173.1"/>
    </source>
</evidence>
<dbReference type="Pfam" id="PF01887">
    <property type="entry name" value="SAM_HAT_N"/>
    <property type="match status" value="1"/>
</dbReference>
<evidence type="ECO:0000259" key="3">
    <source>
        <dbReference type="Pfam" id="PF01887"/>
    </source>
</evidence>
<evidence type="ECO:0000256" key="1">
    <source>
        <dbReference type="ARBA" id="ARBA00022691"/>
    </source>
</evidence>
<dbReference type="InterPro" id="IPR023228">
    <property type="entry name" value="SAM_OH_AdoTrfase_N_sf"/>
</dbReference>
<protein>
    <recommendedName>
        <fullName evidence="7">S-adenosyl-l-methionine hydroxide adenosyltransferase</fullName>
    </recommendedName>
</protein>
<dbReference type="InterPro" id="IPR046470">
    <property type="entry name" value="SAM_HAT_C"/>
</dbReference>
<evidence type="ECO:0008006" key="7">
    <source>
        <dbReference type="Google" id="ProtNLM"/>
    </source>
</evidence>
<dbReference type="SUPFAM" id="SSF101852">
    <property type="entry name" value="Bacterial fluorinating enzyme, C-terminal domain"/>
    <property type="match status" value="1"/>
</dbReference>
<comment type="similarity">
    <text evidence="2">Belongs to the SAM hydrolase / SAM-dependent halogenase family.</text>
</comment>
<reference evidence="6" key="1">
    <citation type="submission" date="2016-10" db="EMBL/GenBank/DDBJ databases">
        <authorList>
            <person name="Varghese N."/>
            <person name="Submissions S."/>
        </authorList>
    </citation>
    <scope>NUCLEOTIDE SEQUENCE [LARGE SCALE GENOMIC DNA]</scope>
    <source>
        <strain evidence="6">DSM 19315</strain>
    </source>
</reference>
<dbReference type="Gene3D" id="3.40.50.10790">
    <property type="entry name" value="S-adenosyl-l-methionine hydroxide adenosyltransferase, N-terminal"/>
    <property type="match status" value="1"/>
</dbReference>
<dbReference type="AlphaFoldDB" id="A0A1I2W9V5"/>
<dbReference type="InterPro" id="IPR046469">
    <property type="entry name" value="SAM_HAT_N"/>
</dbReference>
<proteinExistence type="inferred from homology"/>
<dbReference type="EMBL" id="FOPC01000012">
    <property type="protein sequence ID" value="SFG98173.1"/>
    <property type="molecule type" value="Genomic_DNA"/>
</dbReference>
<gene>
    <name evidence="5" type="ORF">SAMN04487988_11224</name>
</gene>
<dbReference type="Gene3D" id="2.40.30.90">
    <property type="entry name" value="Bacterial fluorinating enzyme like"/>
    <property type="match status" value="1"/>
</dbReference>
<dbReference type="Proteomes" id="UP000199642">
    <property type="component" value="Unassembled WGS sequence"/>
</dbReference>
<dbReference type="PIRSF" id="PIRSF006779">
    <property type="entry name" value="UCP006779"/>
    <property type="match status" value="1"/>
</dbReference>
<evidence type="ECO:0000259" key="4">
    <source>
        <dbReference type="Pfam" id="PF20257"/>
    </source>
</evidence>
<feature type="domain" description="S-adenosyl-l-methionine hydroxide adenosyltransferase C-terminal" evidence="4">
    <location>
        <begin position="195"/>
        <end position="277"/>
    </location>
</feature>
<evidence type="ECO:0000313" key="6">
    <source>
        <dbReference type="Proteomes" id="UP000199642"/>
    </source>
</evidence>
<accession>A0A1I2W9V5</accession>
<dbReference type="SUPFAM" id="SSF102522">
    <property type="entry name" value="Bacterial fluorinating enzyme, N-terminal domain"/>
    <property type="match status" value="1"/>
</dbReference>
<feature type="domain" description="S-adenosyl-l-methionine hydroxide adenosyltransferase N-terminal" evidence="3">
    <location>
        <begin position="32"/>
        <end position="172"/>
    </location>
</feature>
<organism evidence="5 6">
    <name type="scientific">Algoriphagus hitonicola</name>
    <dbReference type="NCBI Taxonomy" id="435880"/>
    <lineage>
        <taxon>Bacteria</taxon>
        <taxon>Pseudomonadati</taxon>
        <taxon>Bacteroidota</taxon>
        <taxon>Cytophagia</taxon>
        <taxon>Cytophagales</taxon>
        <taxon>Cyclobacteriaceae</taxon>
        <taxon>Algoriphagus</taxon>
    </lineage>
</organism>
<dbReference type="InterPro" id="IPR002747">
    <property type="entry name" value="SAM_OH_AdoTrfase"/>
</dbReference>
<dbReference type="PANTHER" id="PTHR35092:SF1">
    <property type="entry name" value="CHLORINASE MJ1651"/>
    <property type="match status" value="1"/>
</dbReference>
<name>A0A1I2W9V5_9BACT</name>
<dbReference type="InterPro" id="IPR023227">
    <property type="entry name" value="SAM_OH_AdoTrfase_C_sf"/>
</dbReference>
<dbReference type="PANTHER" id="PTHR35092">
    <property type="entry name" value="CHLORINASE MJ1651"/>
    <property type="match status" value="1"/>
</dbReference>
<dbReference type="STRING" id="435880.SAMN04487988_11224"/>